<sequence length="78" mass="9068">MPVATPYFNKASIESGPGLRMLPKEAAMEMTKLVFKELDIDIKDWRKILDVPVKDLIEVQNKVPRLMANRDYTRKHLL</sequence>
<dbReference type="OrthoDB" id="9775851at2"/>
<evidence type="ECO:0000313" key="1">
    <source>
        <dbReference type="EMBL" id="RWY54074.1"/>
    </source>
</evidence>
<protein>
    <submittedName>
        <fullName evidence="1">Uncharacterized protein</fullName>
    </submittedName>
</protein>
<evidence type="ECO:0000313" key="2">
    <source>
        <dbReference type="Proteomes" id="UP000286701"/>
    </source>
</evidence>
<dbReference type="Proteomes" id="UP000286701">
    <property type="component" value="Unassembled WGS sequence"/>
</dbReference>
<name>A0A3S3V2I5_9SPHI</name>
<gene>
    <name evidence="1" type="ORF">EPL05_08490</name>
</gene>
<accession>A0A3S3V2I5</accession>
<dbReference type="RefSeq" id="WP_128533509.1">
    <property type="nucleotide sequence ID" value="NZ_SBIW01000003.1"/>
</dbReference>
<comment type="caution">
    <text evidence="1">The sequence shown here is derived from an EMBL/GenBank/DDBJ whole genome shotgun (WGS) entry which is preliminary data.</text>
</comment>
<keyword evidence="2" id="KW-1185">Reference proteome</keyword>
<dbReference type="AlphaFoldDB" id="A0A3S3V2I5"/>
<proteinExistence type="predicted"/>
<organism evidence="1 2">
    <name type="scientific">Mucilaginibacter gilvus</name>
    <dbReference type="NCBI Taxonomy" id="2305909"/>
    <lineage>
        <taxon>Bacteria</taxon>
        <taxon>Pseudomonadati</taxon>
        <taxon>Bacteroidota</taxon>
        <taxon>Sphingobacteriia</taxon>
        <taxon>Sphingobacteriales</taxon>
        <taxon>Sphingobacteriaceae</taxon>
        <taxon>Mucilaginibacter</taxon>
    </lineage>
</organism>
<dbReference type="EMBL" id="SBIW01000003">
    <property type="protein sequence ID" value="RWY54074.1"/>
    <property type="molecule type" value="Genomic_DNA"/>
</dbReference>
<reference evidence="1 2" key="1">
    <citation type="submission" date="2019-01" db="EMBL/GenBank/DDBJ databases">
        <title>Mucilaginibacter antarcticum sp. nov., isolated from antarctic soil.</title>
        <authorList>
            <person name="Yan Y.-Q."/>
            <person name="Du Z.-J."/>
        </authorList>
    </citation>
    <scope>NUCLEOTIDE SEQUENCE [LARGE SCALE GENOMIC DNA]</scope>
    <source>
        <strain evidence="1 2">F01003</strain>
    </source>
</reference>